<dbReference type="SUPFAM" id="SSF56672">
    <property type="entry name" value="DNA/RNA polymerases"/>
    <property type="match status" value="1"/>
</dbReference>
<dbReference type="InterPro" id="IPR013103">
    <property type="entry name" value="RVT_2"/>
</dbReference>
<gene>
    <name evidence="3" type="ORF">Tci_037111</name>
</gene>
<name>A0A6L2LTG3_TANCI</name>
<evidence type="ECO:0000259" key="2">
    <source>
        <dbReference type="Pfam" id="PF07727"/>
    </source>
</evidence>
<evidence type="ECO:0000313" key="3">
    <source>
        <dbReference type="EMBL" id="GEU65133.1"/>
    </source>
</evidence>
<organism evidence="3">
    <name type="scientific">Tanacetum cinerariifolium</name>
    <name type="common">Dalmatian daisy</name>
    <name type="synonym">Chrysanthemum cinerariifolium</name>
    <dbReference type="NCBI Taxonomy" id="118510"/>
    <lineage>
        <taxon>Eukaryota</taxon>
        <taxon>Viridiplantae</taxon>
        <taxon>Streptophyta</taxon>
        <taxon>Embryophyta</taxon>
        <taxon>Tracheophyta</taxon>
        <taxon>Spermatophyta</taxon>
        <taxon>Magnoliopsida</taxon>
        <taxon>eudicotyledons</taxon>
        <taxon>Gunneridae</taxon>
        <taxon>Pentapetalae</taxon>
        <taxon>asterids</taxon>
        <taxon>campanulids</taxon>
        <taxon>Asterales</taxon>
        <taxon>Asteraceae</taxon>
        <taxon>Asteroideae</taxon>
        <taxon>Anthemideae</taxon>
        <taxon>Anthemidinae</taxon>
        <taxon>Tanacetum</taxon>
    </lineage>
</organism>
<accession>A0A6L2LTG3</accession>
<protein>
    <submittedName>
        <fullName evidence="3">Uncharacterized mitochondrial protein AtMg00810-like</fullName>
    </submittedName>
</protein>
<feature type="domain" description="Reverse transcriptase Ty1/copia-type" evidence="2">
    <location>
        <begin position="197"/>
        <end position="350"/>
    </location>
</feature>
<sequence length="531" mass="60277">MDLFYTLLDICTTFTRRVKHLKQEKIAQALKITKLKQSVKKLERRNKVKVLKLRRLQKVGTAQSIDTSDDTVMDDVSNQGRMNIDQDARVGLEEDKDVDADIVKDVISMHEDKSEPAKVQEVVEVVTTAKVTADPSRKRKGVVKRDPKESSPSTIIPAETKSKDKGKEVELNKNIDWDEVIDHVNKKAKEDPAVKKWIYGKIEEEIYVCQPLGFEDLDHPDKVYKVVKALFGLHQAPRAWYKTLANYLLSNGFHRGKIDQTLFIKRQNGDFFLVHVCVDDIIFGSTKKELCNEFERLMKDRFQMSSIGELTFFLGLQIKQKDDRISISQDKYVTEVLRKFNLSDIKTASTSGEMKQPLVKDADSVDVDVHLYRAIIGSLMYLTASRPDIMYTLCRKHKSRRKQRKEIKVPHIEPQTEERVPTPSNDPLPSGLDDQEDASKQGRIVKIDADKDLSLINETIQDQGRMNKEDLFEVHDLDGDDVTVDVTTGKNEEQDATVAEKEVSTADLVTTGCKVVTTAEDVEVTTAAAIP</sequence>
<evidence type="ECO:0000256" key="1">
    <source>
        <dbReference type="SAM" id="MobiDB-lite"/>
    </source>
</evidence>
<dbReference type="AlphaFoldDB" id="A0A6L2LTG3"/>
<feature type="region of interest" description="Disordered" evidence="1">
    <location>
        <begin position="134"/>
        <end position="158"/>
    </location>
</feature>
<dbReference type="Pfam" id="PF07727">
    <property type="entry name" value="RVT_2"/>
    <property type="match status" value="1"/>
</dbReference>
<dbReference type="InterPro" id="IPR043502">
    <property type="entry name" value="DNA/RNA_pol_sf"/>
</dbReference>
<reference evidence="3" key="1">
    <citation type="journal article" date="2019" name="Sci. Rep.">
        <title>Draft genome of Tanacetum cinerariifolium, the natural source of mosquito coil.</title>
        <authorList>
            <person name="Yamashiro T."/>
            <person name="Shiraishi A."/>
            <person name="Satake H."/>
            <person name="Nakayama K."/>
        </authorList>
    </citation>
    <scope>NUCLEOTIDE SEQUENCE</scope>
</reference>
<dbReference type="EMBL" id="BKCJ010005144">
    <property type="protein sequence ID" value="GEU65133.1"/>
    <property type="molecule type" value="Genomic_DNA"/>
</dbReference>
<proteinExistence type="predicted"/>
<comment type="caution">
    <text evidence="3">The sequence shown here is derived from an EMBL/GenBank/DDBJ whole genome shotgun (WGS) entry which is preliminary data.</text>
</comment>
<feature type="compositionally biased region" description="Basic and acidic residues" evidence="1">
    <location>
        <begin position="406"/>
        <end position="420"/>
    </location>
</feature>
<feature type="region of interest" description="Disordered" evidence="1">
    <location>
        <begin position="401"/>
        <end position="437"/>
    </location>
</feature>